<reference evidence="3" key="1">
    <citation type="submission" date="2013-09" db="EMBL/GenBank/DDBJ databases">
        <title>Corchorus olitorius genome sequencing.</title>
        <authorList>
            <person name="Alam M."/>
            <person name="Haque M.S."/>
            <person name="Islam M.S."/>
            <person name="Emdad E.M."/>
            <person name="Islam M.M."/>
            <person name="Ahmed B."/>
            <person name="Halim A."/>
            <person name="Hossen Q.M.M."/>
            <person name="Hossain M.Z."/>
            <person name="Ahmed R."/>
            <person name="Khan M.M."/>
            <person name="Islam R."/>
            <person name="Rashid M.M."/>
            <person name="Khan S.A."/>
            <person name="Rahman M.S."/>
            <person name="Alam M."/>
            <person name="Yahiya A.S."/>
            <person name="Khan M.S."/>
            <person name="Azam M.S."/>
            <person name="Haque T."/>
            <person name="Lashkar M.Z.H."/>
            <person name="Akhand A.I."/>
            <person name="Morshed G."/>
            <person name="Roy S."/>
            <person name="Uddin K.S."/>
            <person name="Rabeya T."/>
            <person name="Hossain A.S."/>
            <person name="Chowdhury A."/>
            <person name="Snigdha A.R."/>
            <person name="Mortoza M.S."/>
            <person name="Matin S.A."/>
            <person name="Hoque S.M.E."/>
            <person name="Islam M.K."/>
            <person name="Roy D.K."/>
            <person name="Haider R."/>
            <person name="Moosa M.M."/>
            <person name="Elias S.M."/>
            <person name="Hasan A.M."/>
            <person name="Jahan S."/>
            <person name="Shafiuddin M."/>
            <person name="Mahmood N."/>
            <person name="Shommy N.S."/>
        </authorList>
    </citation>
    <scope>NUCLEOTIDE SEQUENCE [LARGE SCALE GENOMIC DNA]</scope>
    <source>
        <strain evidence="3">cv. O-4</strain>
    </source>
</reference>
<accession>A0A1R3L3F5</accession>
<gene>
    <name evidence="2" type="ORF">COLO4_00872</name>
</gene>
<feature type="non-terminal residue" evidence="2">
    <location>
        <position position="1"/>
    </location>
</feature>
<feature type="compositionally biased region" description="Basic residues" evidence="1">
    <location>
        <begin position="82"/>
        <end position="93"/>
    </location>
</feature>
<feature type="compositionally biased region" description="Basic and acidic residues" evidence="1">
    <location>
        <begin position="1"/>
        <end position="10"/>
    </location>
</feature>
<feature type="compositionally biased region" description="Basic and acidic residues" evidence="1">
    <location>
        <begin position="20"/>
        <end position="43"/>
    </location>
</feature>
<evidence type="ECO:0000313" key="2">
    <source>
        <dbReference type="EMBL" id="OMP13819.1"/>
    </source>
</evidence>
<evidence type="ECO:0000256" key="1">
    <source>
        <dbReference type="SAM" id="MobiDB-lite"/>
    </source>
</evidence>
<keyword evidence="2" id="KW-0547">Nucleotide-binding</keyword>
<dbReference type="AlphaFoldDB" id="A0A1R3L3F5"/>
<keyword evidence="3" id="KW-1185">Reference proteome</keyword>
<dbReference type="EMBL" id="AWUE01003158">
    <property type="protein sequence ID" value="OMP13819.1"/>
    <property type="molecule type" value="Genomic_DNA"/>
</dbReference>
<dbReference type="Proteomes" id="UP000187203">
    <property type="component" value="Unassembled WGS sequence"/>
</dbReference>
<protein>
    <submittedName>
        <fullName evidence="2">ATP-binding cassette sub-family C member 8 isoform 1</fullName>
    </submittedName>
</protein>
<keyword evidence="2" id="KW-0067">ATP-binding</keyword>
<dbReference type="GO" id="GO:0005524">
    <property type="term" value="F:ATP binding"/>
    <property type="evidence" value="ECO:0007669"/>
    <property type="project" value="UniProtKB-KW"/>
</dbReference>
<evidence type="ECO:0000313" key="3">
    <source>
        <dbReference type="Proteomes" id="UP000187203"/>
    </source>
</evidence>
<name>A0A1R3L3F5_9ROSI</name>
<comment type="caution">
    <text evidence="2">The sequence shown here is derived from an EMBL/GenBank/DDBJ whole genome shotgun (WGS) entry which is preliminary data.</text>
</comment>
<sequence>YRRSFLRPDRCSQLPGSDGVRQRDPRYGSEADASDGRGWHCPDEDTGEAGQPRREEMAAANGRGSGPVQYRPSAQIAGSGTSRRRMGRRKAHQ</sequence>
<feature type="region of interest" description="Disordered" evidence="1">
    <location>
        <begin position="1"/>
        <end position="93"/>
    </location>
</feature>
<organism evidence="2 3">
    <name type="scientific">Corchorus olitorius</name>
    <dbReference type="NCBI Taxonomy" id="93759"/>
    <lineage>
        <taxon>Eukaryota</taxon>
        <taxon>Viridiplantae</taxon>
        <taxon>Streptophyta</taxon>
        <taxon>Embryophyta</taxon>
        <taxon>Tracheophyta</taxon>
        <taxon>Spermatophyta</taxon>
        <taxon>Magnoliopsida</taxon>
        <taxon>eudicotyledons</taxon>
        <taxon>Gunneridae</taxon>
        <taxon>Pentapetalae</taxon>
        <taxon>rosids</taxon>
        <taxon>malvids</taxon>
        <taxon>Malvales</taxon>
        <taxon>Malvaceae</taxon>
        <taxon>Grewioideae</taxon>
        <taxon>Apeibeae</taxon>
        <taxon>Corchorus</taxon>
    </lineage>
</organism>
<proteinExistence type="predicted"/>